<gene>
    <name evidence="1" type="ORF">GRQ65_02550</name>
</gene>
<name>A0A6L7EM72_9ACTN</name>
<dbReference type="AlphaFoldDB" id="A0A6L7EM72"/>
<protein>
    <submittedName>
        <fullName evidence="1">DUF4186 family protein</fullName>
    </submittedName>
</protein>
<organism evidence="1 2">
    <name type="scientific">Nocardioides flavescens</name>
    <dbReference type="NCBI Taxonomy" id="2691959"/>
    <lineage>
        <taxon>Bacteria</taxon>
        <taxon>Bacillati</taxon>
        <taxon>Actinomycetota</taxon>
        <taxon>Actinomycetes</taxon>
        <taxon>Propionibacteriales</taxon>
        <taxon>Nocardioidaceae</taxon>
        <taxon>Nocardioides</taxon>
    </lineage>
</organism>
<reference evidence="1 2" key="1">
    <citation type="submission" date="2019-12" db="EMBL/GenBank/DDBJ databases">
        <authorList>
            <person name="Kun Z."/>
        </authorList>
    </citation>
    <scope>NUCLEOTIDE SEQUENCE [LARGE SCALE GENOMIC DNA]</scope>
    <source>
        <strain evidence="1 2">YIM 123512</strain>
    </source>
</reference>
<dbReference type="InterPro" id="IPR020378">
    <property type="entry name" value="DUF4186"/>
</dbReference>
<comment type="caution">
    <text evidence="1">The sequence shown here is derived from an EMBL/GenBank/DDBJ whole genome shotgun (WGS) entry which is preliminary data.</text>
</comment>
<dbReference type="RefSeq" id="WP_160874791.1">
    <property type="nucleotide sequence ID" value="NZ_WUEK01000001.1"/>
</dbReference>
<keyword evidence="2" id="KW-1185">Reference proteome</keyword>
<accession>A0A6L7EM72</accession>
<dbReference type="Pfam" id="PF13811">
    <property type="entry name" value="DUF4186"/>
    <property type="match status" value="1"/>
</dbReference>
<sequence>MNQHDLAPDVLAAIRQEIADMQQTIAGEPAGRGLVPLRIKCTMTSCRHGRHCLDHLRPAYRGEQRPSPGACRDCGVVVASAAGSLGQSPDDAGLIATCRLQQSELIRAHYWQVPIDQWAFNQALRAGSRELRDRVAAQVSRAMDPTNIYSGRGAAYAGNMVAYAQHATATCCRNCAAYWHGTPRDKVTPLSEAQLAHVIKAAQAFIAIRLPDLPLEPADAVPSIRRSLLFAGGDKERYDDHAFSALADGIDPAGLLVPLSSSIQVSAVRRGLIVERHLDPAV</sequence>
<evidence type="ECO:0000313" key="1">
    <source>
        <dbReference type="EMBL" id="MXG88427.1"/>
    </source>
</evidence>
<dbReference type="EMBL" id="WUEK01000001">
    <property type="protein sequence ID" value="MXG88427.1"/>
    <property type="molecule type" value="Genomic_DNA"/>
</dbReference>
<dbReference type="Proteomes" id="UP000473325">
    <property type="component" value="Unassembled WGS sequence"/>
</dbReference>
<proteinExistence type="predicted"/>
<evidence type="ECO:0000313" key="2">
    <source>
        <dbReference type="Proteomes" id="UP000473325"/>
    </source>
</evidence>